<evidence type="ECO:0000313" key="7">
    <source>
        <dbReference type="Proteomes" id="UP001497623"/>
    </source>
</evidence>
<dbReference type="AlphaFoldDB" id="A0AAV2QEM7"/>
<name>A0AAV2QEM7_MEGNR</name>
<evidence type="ECO:0000313" key="6">
    <source>
        <dbReference type="EMBL" id="CAL4077214.1"/>
    </source>
</evidence>
<keyword evidence="5" id="KW-0732">Signal</keyword>
<dbReference type="InterPro" id="IPR001563">
    <property type="entry name" value="Peptidase_S10"/>
</dbReference>
<keyword evidence="2 5" id="KW-0121">Carboxypeptidase</keyword>
<dbReference type="SUPFAM" id="SSF53474">
    <property type="entry name" value="alpha/beta-Hydrolases"/>
    <property type="match status" value="1"/>
</dbReference>
<dbReference type="GO" id="GO:0004185">
    <property type="term" value="F:serine-type carboxypeptidase activity"/>
    <property type="evidence" value="ECO:0007669"/>
    <property type="project" value="UniProtKB-UniRule"/>
</dbReference>
<dbReference type="GO" id="GO:0031647">
    <property type="term" value="P:regulation of protein stability"/>
    <property type="evidence" value="ECO:0007669"/>
    <property type="project" value="UniProtKB-ARBA"/>
</dbReference>
<proteinExistence type="inferred from homology"/>
<dbReference type="EC" id="3.4.16.-" evidence="5"/>
<dbReference type="InterPro" id="IPR033124">
    <property type="entry name" value="Ser_caboxypep_his_AS"/>
</dbReference>
<accession>A0AAV2QEM7</accession>
<feature type="chain" id="PRO_5043094495" description="Carboxypeptidase" evidence="5">
    <location>
        <begin position="18"/>
        <end position="469"/>
    </location>
</feature>
<evidence type="ECO:0000256" key="5">
    <source>
        <dbReference type="RuleBase" id="RU361156"/>
    </source>
</evidence>
<keyword evidence="3 5" id="KW-0645">Protease</keyword>
<evidence type="ECO:0000256" key="4">
    <source>
        <dbReference type="ARBA" id="ARBA00022801"/>
    </source>
</evidence>
<dbReference type="PANTHER" id="PTHR11802">
    <property type="entry name" value="SERINE PROTEASE FAMILY S10 SERINE CARBOXYPEPTIDASE"/>
    <property type="match status" value="1"/>
</dbReference>
<dbReference type="GO" id="GO:0006508">
    <property type="term" value="P:proteolysis"/>
    <property type="evidence" value="ECO:0007669"/>
    <property type="project" value="UniProtKB-KW"/>
</dbReference>
<dbReference type="PANTHER" id="PTHR11802:SF201">
    <property type="entry name" value="CARBOXYPEPTIDASE"/>
    <property type="match status" value="1"/>
</dbReference>
<comment type="caution">
    <text evidence="6">The sequence shown here is derived from an EMBL/GenBank/DDBJ whole genome shotgun (WGS) entry which is preliminary data.</text>
</comment>
<dbReference type="PROSITE" id="PS00131">
    <property type="entry name" value="CARBOXYPEPT_SER_SER"/>
    <property type="match status" value="1"/>
</dbReference>
<dbReference type="Pfam" id="PF00450">
    <property type="entry name" value="Peptidase_S10"/>
    <property type="match status" value="1"/>
</dbReference>
<dbReference type="InterPro" id="IPR029058">
    <property type="entry name" value="AB_hydrolase_fold"/>
</dbReference>
<dbReference type="Proteomes" id="UP001497623">
    <property type="component" value="Unassembled WGS sequence"/>
</dbReference>
<keyword evidence="4 5" id="KW-0378">Hydrolase</keyword>
<dbReference type="GO" id="GO:1904715">
    <property type="term" value="P:negative regulation of chaperone-mediated autophagy"/>
    <property type="evidence" value="ECO:0007669"/>
    <property type="project" value="UniProtKB-ARBA"/>
</dbReference>
<keyword evidence="7" id="KW-1185">Reference proteome</keyword>
<comment type="similarity">
    <text evidence="1 5">Belongs to the peptidase S10 family.</text>
</comment>
<dbReference type="EMBL" id="CAXKWB010005191">
    <property type="protein sequence ID" value="CAL4077214.1"/>
    <property type="molecule type" value="Genomic_DNA"/>
</dbReference>
<dbReference type="InterPro" id="IPR018202">
    <property type="entry name" value="Ser_caboxypep_ser_AS"/>
</dbReference>
<evidence type="ECO:0000256" key="1">
    <source>
        <dbReference type="ARBA" id="ARBA00009431"/>
    </source>
</evidence>
<gene>
    <name evidence="6" type="ORF">MNOR_LOCUS10354</name>
</gene>
<protein>
    <recommendedName>
        <fullName evidence="5">Carboxypeptidase</fullName>
        <ecNumber evidence="5">3.4.16.-</ecNumber>
    </recommendedName>
</protein>
<reference evidence="6 7" key="1">
    <citation type="submission" date="2024-05" db="EMBL/GenBank/DDBJ databases">
        <authorList>
            <person name="Wallberg A."/>
        </authorList>
    </citation>
    <scope>NUCLEOTIDE SEQUENCE [LARGE SCALE GENOMIC DNA]</scope>
</reference>
<dbReference type="Gene3D" id="3.40.50.1820">
    <property type="entry name" value="alpha/beta hydrolase"/>
    <property type="match status" value="1"/>
</dbReference>
<evidence type="ECO:0000256" key="2">
    <source>
        <dbReference type="ARBA" id="ARBA00022645"/>
    </source>
</evidence>
<dbReference type="FunFam" id="3.40.50.1820:FF:000335">
    <property type="entry name" value="Carboxypeptidase"/>
    <property type="match status" value="1"/>
</dbReference>
<dbReference type="PROSITE" id="PS00560">
    <property type="entry name" value="CARBOXYPEPT_SER_HIS"/>
    <property type="match status" value="1"/>
</dbReference>
<sequence>MLPFLAVLTTWVLACQGAPQEDMITSLPGADFTISFNQYSGYLQGESGKMLHYWFTESQRDPATDPVILWLNGGPGCSSLDGFLAELGPFKIDKDGVTVLQNPYSWNMNASVLFLEAPACVGFSYDLNDDCASDDDLTSSSNYMALQDFFSNKFPEYQNNEFYITGESYAGIYVPTLSQRVVEGQSEYPLNFKGFAVGNGMLSYRLNDNSVMFMAYHYGLLGQTRWDSMVEACCEGGVPSKDTCNFHDPTDLGCLLQVIEADNVVYSGDFNYYGIYNDCHHGDGSKVSNITIPERGRLDADMDNLFRQVKKRAGITNTKSPRGDPPCIDTTNIKKWLNSPEVREALHIPSDVQDWELCSDLVGSLYGRQYFDMAPQFEFLLQHVKGLVYNGDWDLACNHLGNKWFITDLQLMETEKSREWYYDDQVAGFVRQFPNLDWVQVKGSGHMVPEDTPAASLKMIYDWIEGTPL</sequence>
<dbReference type="PRINTS" id="PR00724">
    <property type="entry name" value="CRBOXYPTASEC"/>
</dbReference>
<organism evidence="6 7">
    <name type="scientific">Meganyctiphanes norvegica</name>
    <name type="common">Northern krill</name>
    <name type="synonym">Thysanopoda norvegica</name>
    <dbReference type="NCBI Taxonomy" id="48144"/>
    <lineage>
        <taxon>Eukaryota</taxon>
        <taxon>Metazoa</taxon>
        <taxon>Ecdysozoa</taxon>
        <taxon>Arthropoda</taxon>
        <taxon>Crustacea</taxon>
        <taxon>Multicrustacea</taxon>
        <taxon>Malacostraca</taxon>
        <taxon>Eumalacostraca</taxon>
        <taxon>Eucarida</taxon>
        <taxon>Euphausiacea</taxon>
        <taxon>Euphausiidae</taxon>
        <taxon>Meganyctiphanes</taxon>
    </lineage>
</organism>
<feature type="signal peptide" evidence="5">
    <location>
        <begin position="1"/>
        <end position="17"/>
    </location>
</feature>
<evidence type="ECO:0000256" key="3">
    <source>
        <dbReference type="ARBA" id="ARBA00022670"/>
    </source>
</evidence>